<protein>
    <submittedName>
        <fullName evidence="3">Uncharacterized protein</fullName>
    </submittedName>
</protein>
<evidence type="ECO:0000256" key="1">
    <source>
        <dbReference type="SAM" id="MobiDB-lite"/>
    </source>
</evidence>
<dbReference type="AlphaFoldDB" id="A0AA39PJV7"/>
<comment type="caution">
    <text evidence="3">The sequence shown here is derived from an EMBL/GenBank/DDBJ whole genome shotgun (WGS) entry which is preliminary data.</text>
</comment>
<evidence type="ECO:0000313" key="4">
    <source>
        <dbReference type="Proteomes" id="UP001175227"/>
    </source>
</evidence>
<feature type="transmembrane region" description="Helical" evidence="2">
    <location>
        <begin position="27"/>
        <end position="46"/>
    </location>
</feature>
<feature type="region of interest" description="Disordered" evidence="1">
    <location>
        <begin position="158"/>
        <end position="179"/>
    </location>
</feature>
<dbReference type="Proteomes" id="UP001175227">
    <property type="component" value="Unassembled WGS sequence"/>
</dbReference>
<sequence length="226" mass="25588">MKANGLALNGLPSKCSTVYMYIKSFHWTGWVFFTVLIGIILVWLYTHITIQIRTLLTFPTNYCVPLLAPRYIAIAWRFGFAPDDIDLLRYIQKVHPGRYLRSPHHEEDVSTSILSVHHGFGSATEEGEAAMSRTWSHLSEKRTSSRNLTEFTWMAGHKSGKKSINEKRSHDSDGPHHGSYGKGYKSLGLHLVLKTSHNICLILELTGVPQKVYSTPGTNLNLRLMH</sequence>
<evidence type="ECO:0000313" key="3">
    <source>
        <dbReference type="EMBL" id="KAK0485627.1"/>
    </source>
</evidence>
<name>A0AA39PJV7_9AGAR</name>
<keyword evidence="2" id="KW-0472">Membrane</keyword>
<evidence type="ECO:0000256" key="2">
    <source>
        <dbReference type="SAM" id="Phobius"/>
    </source>
</evidence>
<dbReference type="EMBL" id="JAUEPR010000004">
    <property type="protein sequence ID" value="KAK0485627.1"/>
    <property type="molecule type" value="Genomic_DNA"/>
</dbReference>
<keyword evidence="4" id="KW-1185">Reference proteome</keyword>
<gene>
    <name evidence="3" type="ORF">IW261DRAFT_1415593</name>
</gene>
<organism evidence="3 4">
    <name type="scientific">Armillaria novae-zelandiae</name>
    <dbReference type="NCBI Taxonomy" id="153914"/>
    <lineage>
        <taxon>Eukaryota</taxon>
        <taxon>Fungi</taxon>
        <taxon>Dikarya</taxon>
        <taxon>Basidiomycota</taxon>
        <taxon>Agaricomycotina</taxon>
        <taxon>Agaricomycetes</taxon>
        <taxon>Agaricomycetidae</taxon>
        <taxon>Agaricales</taxon>
        <taxon>Marasmiineae</taxon>
        <taxon>Physalacriaceae</taxon>
        <taxon>Armillaria</taxon>
    </lineage>
</organism>
<proteinExistence type="predicted"/>
<accession>A0AA39PJV7</accession>
<keyword evidence="2" id="KW-1133">Transmembrane helix</keyword>
<feature type="compositionally biased region" description="Basic and acidic residues" evidence="1">
    <location>
        <begin position="163"/>
        <end position="176"/>
    </location>
</feature>
<reference evidence="3" key="1">
    <citation type="submission" date="2023-06" db="EMBL/GenBank/DDBJ databases">
        <authorList>
            <consortium name="Lawrence Berkeley National Laboratory"/>
            <person name="Ahrendt S."/>
            <person name="Sahu N."/>
            <person name="Indic B."/>
            <person name="Wong-Bajracharya J."/>
            <person name="Merenyi Z."/>
            <person name="Ke H.-M."/>
            <person name="Monk M."/>
            <person name="Kocsube S."/>
            <person name="Drula E."/>
            <person name="Lipzen A."/>
            <person name="Balint B."/>
            <person name="Henrissat B."/>
            <person name="Andreopoulos B."/>
            <person name="Martin F.M."/>
            <person name="Harder C.B."/>
            <person name="Rigling D."/>
            <person name="Ford K.L."/>
            <person name="Foster G.D."/>
            <person name="Pangilinan J."/>
            <person name="Papanicolaou A."/>
            <person name="Barry K."/>
            <person name="LaButti K."/>
            <person name="Viragh M."/>
            <person name="Koriabine M."/>
            <person name="Yan M."/>
            <person name="Riley R."/>
            <person name="Champramary S."/>
            <person name="Plett K.L."/>
            <person name="Tsai I.J."/>
            <person name="Slot J."/>
            <person name="Sipos G."/>
            <person name="Plett J."/>
            <person name="Nagy L.G."/>
            <person name="Grigoriev I.V."/>
        </authorList>
    </citation>
    <scope>NUCLEOTIDE SEQUENCE</scope>
    <source>
        <strain evidence="3">ICMP 16352</strain>
    </source>
</reference>
<keyword evidence="2" id="KW-0812">Transmembrane</keyword>